<evidence type="ECO:0000313" key="1">
    <source>
        <dbReference type="EMBL" id="MYL84144.1"/>
    </source>
</evidence>
<proteinExistence type="predicted"/>
<accession>A0A7C9IMP4</accession>
<comment type="caution">
    <text evidence="1">The sequence shown here is derived from an EMBL/GenBank/DDBJ whole genome shotgun (WGS) entry which is preliminary data.</text>
</comment>
<dbReference type="Proteomes" id="UP000482487">
    <property type="component" value="Unassembled WGS sequence"/>
</dbReference>
<protein>
    <submittedName>
        <fullName evidence="1">Uncharacterized protein</fullName>
    </submittedName>
</protein>
<dbReference type="AlphaFoldDB" id="A0A7C9IMP4"/>
<reference evidence="1 2" key="1">
    <citation type="submission" date="2020-01" db="EMBL/GenBank/DDBJ databases">
        <title>Genome sequence of Desulfovibrio aerotolerans DSM 16695(T).</title>
        <authorList>
            <person name="Karnachuk O."/>
            <person name="Avakyan M."/>
            <person name="Mardanov A."/>
            <person name="Kadnikov V."/>
            <person name="Ravin N."/>
        </authorList>
    </citation>
    <scope>NUCLEOTIDE SEQUENCE [LARGE SCALE GENOMIC DNA]</scope>
    <source>
        <strain evidence="1 2">DSM 16695</strain>
    </source>
</reference>
<organism evidence="1 2">
    <name type="scientific">Solidesulfovibrio aerotolerans</name>
    <dbReference type="NCBI Taxonomy" id="295255"/>
    <lineage>
        <taxon>Bacteria</taxon>
        <taxon>Pseudomonadati</taxon>
        <taxon>Thermodesulfobacteriota</taxon>
        <taxon>Desulfovibrionia</taxon>
        <taxon>Desulfovibrionales</taxon>
        <taxon>Desulfovibrionaceae</taxon>
        <taxon>Solidesulfovibrio</taxon>
    </lineage>
</organism>
<dbReference type="RefSeq" id="WP_160961880.1">
    <property type="nucleotide sequence ID" value="NZ_WVUD01000025.1"/>
</dbReference>
<dbReference type="EMBL" id="WVUD01000025">
    <property type="protein sequence ID" value="MYL84144.1"/>
    <property type="molecule type" value="Genomic_DNA"/>
</dbReference>
<sequence length="85" mass="9575">MKKPMRAKPLVVRHAPKHPPQDTIGAIGRVSRTPSPCNGWEDRFRPRPVAIQPARVAFGNCCYGFSDINTLNLLCLFTKKHTCFL</sequence>
<name>A0A7C9IMP4_9BACT</name>
<gene>
    <name evidence="1" type="ORF">GTA51_13505</name>
</gene>
<keyword evidence="2" id="KW-1185">Reference proteome</keyword>
<evidence type="ECO:0000313" key="2">
    <source>
        <dbReference type="Proteomes" id="UP000482487"/>
    </source>
</evidence>